<dbReference type="PROSITE" id="PS50050">
    <property type="entry name" value="TNFR_NGFR_2"/>
    <property type="match status" value="1"/>
</dbReference>
<accession>A0A9Q1HSS6</accession>
<dbReference type="GO" id="GO:0009897">
    <property type="term" value="C:external side of plasma membrane"/>
    <property type="evidence" value="ECO:0007669"/>
    <property type="project" value="TreeGrafter"/>
</dbReference>
<dbReference type="GO" id="GO:2000406">
    <property type="term" value="P:positive regulation of T cell migration"/>
    <property type="evidence" value="ECO:0007669"/>
    <property type="project" value="TreeGrafter"/>
</dbReference>
<dbReference type="EMBL" id="JAFJMO010000013">
    <property type="protein sequence ID" value="KAJ8259317.1"/>
    <property type="molecule type" value="Genomic_DNA"/>
</dbReference>
<keyword evidence="7 17" id="KW-1133">Transmembrane helix</keyword>
<dbReference type="GO" id="GO:0045935">
    <property type="term" value="P:positive regulation of nucleobase-containing compound metabolic process"/>
    <property type="evidence" value="ECO:0007669"/>
    <property type="project" value="UniProtKB-ARBA"/>
</dbReference>
<evidence type="ECO:0000256" key="3">
    <source>
        <dbReference type="ARBA" id="ARBA00022692"/>
    </source>
</evidence>
<feature type="repeat" description="TNFR-Cys" evidence="15">
    <location>
        <begin position="57"/>
        <end position="99"/>
    </location>
</feature>
<evidence type="ECO:0000256" key="1">
    <source>
        <dbReference type="ARBA" id="ARBA00004479"/>
    </source>
</evidence>
<evidence type="ECO:0000313" key="21">
    <source>
        <dbReference type="Proteomes" id="UP001152803"/>
    </source>
</evidence>
<dbReference type="GO" id="GO:0050830">
    <property type="term" value="P:defense response to Gram-positive bacterium"/>
    <property type="evidence" value="ECO:0007669"/>
    <property type="project" value="TreeGrafter"/>
</dbReference>
<dbReference type="GO" id="GO:0046642">
    <property type="term" value="P:negative regulation of alpha-beta T cell proliferation"/>
    <property type="evidence" value="ECO:0007669"/>
    <property type="project" value="TreeGrafter"/>
</dbReference>
<evidence type="ECO:0000256" key="7">
    <source>
        <dbReference type="ARBA" id="ARBA00022989"/>
    </source>
</evidence>
<evidence type="ECO:0000256" key="12">
    <source>
        <dbReference type="ARBA" id="ARBA00031089"/>
    </source>
</evidence>
<dbReference type="GO" id="GO:0002720">
    <property type="term" value="P:positive regulation of cytokine production involved in immune response"/>
    <property type="evidence" value="ECO:0007669"/>
    <property type="project" value="TreeGrafter"/>
</dbReference>
<name>A0A9Q1HSS6_CONCO</name>
<evidence type="ECO:0000313" key="20">
    <source>
        <dbReference type="EMBL" id="KAJ8259317.1"/>
    </source>
</evidence>
<feature type="domain" description="TNFR-Cys" evidence="19">
    <location>
        <begin position="57"/>
        <end position="99"/>
    </location>
</feature>
<dbReference type="OrthoDB" id="10031141at2759"/>
<dbReference type="SMART" id="SM00208">
    <property type="entry name" value="TNFR"/>
    <property type="match status" value="4"/>
</dbReference>
<feature type="region of interest" description="Disordered" evidence="16">
    <location>
        <begin position="216"/>
        <end position="294"/>
    </location>
</feature>
<gene>
    <name evidence="20" type="ORF">COCON_G00183290</name>
</gene>
<evidence type="ECO:0000256" key="5">
    <source>
        <dbReference type="ARBA" id="ARBA00022737"/>
    </source>
</evidence>
<dbReference type="FunFam" id="2.10.50.10:FF:000041">
    <property type="entry name" value="Tumor necrosis factor receptor superfamily member 5"/>
    <property type="match status" value="1"/>
</dbReference>
<feature type="chain" id="PRO_5040338259" description="Tumor necrosis factor receptor superfamily member 5" evidence="18">
    <location>
        <begin position="24"/>
        <end position="294"/>
    </location>
</feature>
<dbReference type="GO" id="GO:0006874">
    <property type="term" value="P:intracellular calcium ion homeostasis"/>
    <property type="evidence" value="ECO:0007669"/>
    <property type="project" value="UniProtKB-ARBA"/>
</dbReference>
<keyword evidence="8 17" id="KW-0472">Membrane</keyword>
<proteinExistence type="predicted"/>
<organism evidence="20 21">
    <name type="scientific">Conger conger</name>
    <name type="common">Conger eel</name>
    <name type="synonym">Muraena conger</name>
    <dbReference type="NCBI Taxonomy" id="82655"/>
    <lineage>
        <taxon>Eukaryota</taxon>
        <taxon>Metazoa</taxon>
        <taxon>Chordata</taxon>
        <taxon>Craniata</taxon>
        <taxon>Vertebrata</taxon>
        <taxon>Euteleostomi</taxon>
        <taxon>Actinopterygii</taxon>
        <taxon>Neopterygii</taxon>
        <taxon>Teleostei</taxon>
        <taxon>Anguilliformes</taxon>
        <taxon>Congridae</taxon>
        <taxon>Conger</taxon>
    </lineage>
</organism>
<dbReference type="Gene3D" id="2.10.50.10">
    <property type="entry name" value="Tumor Necrosis Factor Receptor, subunit A, domain 2"/>
    <property type="match status" value="3"/>
</dbReference>
<dbReference type="GO" id="GO:0051094">
    <property type="term" value="P:positive regulation of developmental process"/>
    <property type="evidence" value="ECO:0007669"/>
    <property type="project" value="UniProtKB-ARBA"/>
</dbReference>
<keyword evidence="11" id="KW-0325">Glycoprotein</keyword>
<evidence type="ECO:0000256" key="18">
    <source>
        <dbReference type="SAM" id="SignalP"/>
    </source>
</evidence>
<evidence type="ECO:0000256" key="4">
    <source>
        <dbReference type="ARBA" id="ARBA00022729"/>
    </source>
</evidence>
<evidence type="ECO:0000256" key="2">
    <source>
        <dbReference type="ARBA" id="ARBA00015766"/>
    </source>
</evidence>
<feature type="transmembrane region" description="Helical" evidence="17">
    <location>
        <begin position="194"/>
        <end position="215"/>
    </location>
</feature>
<keyword evidence="9 15" id="KW-1015">Disulfide bond</keyword>
<sequence>MWHFCMWMVYLLPLFCGLSYCCGSKEYFINGKCCLRCSPGTHVYKHCTQYNSTWCLPCARKSFIAYPSSLPECLPCNVCHPGLGLRTVRECTPTSDTVCGPLDQHYCTETHKKGCRFAQRHTICRPGQFIKRNGTTLTNTECGECPDRTFSENYFSAFCKPHTDCQSLRLQEITAGTNTSDSECGPRNYPRSRVAGLVPALLVVLLLTVILRKIMKRKRDRRREQQQNEERKMKNMEPENDNMETSGWRTIGDDQTSPTLMSKQSTTLRQDNEASKKGTFIRVLSPKNNNKFLP</sequence>
<keyword evidence="10" id="KW-0675">Receptor</keyword>
<keyword evidence="3 17" id="KW-0812">Transmembrane</keyword>
<keyword evidence="5" id="KW-0677">Repeat</keyword>
<feature type="compositionally biased region" description="Basic and acidic residues" evidence="16">
    <location>
        <begin position="222"/>
        <end position="237"/>
    </location>
</feature>
<dbReference type="Pfam" id="PF00020">
    <property type="entry name" value="TNFR_c6"/>
    <property type="match status" value="1"/>
</dbReference>
<evidence type="ECO:0000256" key="6">
    <source>
        <dbReference type="ARBA" id="ARBA00022859"/>
    </source>
</evidence>
<dbReference type="GO" id="GO:0050829">
    <property type="term" value="P:defense response to Gram-negative bacterium"/>
    <property type="evidence" value="ECO:0007669"/>
    <property type="project" value="TreeGrafter"/>
</dbReference>
<evidence type="ECO:0000256" key="17">
    <source>
        <dbReference type="SAM" id="Phobius"/>
    </source>
</evidence>
<comment type="function">
    <text evidence="14">Receptor for TNFSF5/CD40LG. Transduces TRAF6- and MAP3K8-mediated signals that activate ERK in macrophages and B cells, leading to induction of immunoglobulin secretion.</text>
</comment>
<dbReference type="Proteomes" id="UP001152803">
    <property type="component" value="Unassembled WGS sequence"/>
</dbReference>
<dbReference type="GO" id="GO:0002376">
    <property type="term" value="P:immune system process"/>
    <property type="evidence" value="ECO:0007669"/>
    <property type="project" value="UniProtKB-KW"/>
</dbReference>
<reference evidence="20" key="1">
    <citation type="journal article" date="2023" name="Science">
        <title>Genome structures resolve the early diversification of teleost fishes.</title>
        <authorList>
            <person name="Parey E."/>
            <person name="Louis A."/>
            <person name="Montfort J."/>
            <person name="Bouchez O."/>
            <person name="Roques C."/>
            <person name="Iampietro C."/>
            <person name="Lluch J."/>
            <person name="Castinel A."/>
            <person name="Donnadieu C."/>
            <person name="Desvignes T."/>
            <person name="Floi Bucao C."/>
            <person name="Jouanno E."/>
            <person name="Wen M."/>
            <person name="Mejri S."/>
            <person name="Dirks R."/>
            <person name="Jansen H."/>
            <person name="Henkel C."/>
            <person name="Chen W.J."/>
            <person name="Zahm M."/>
            <person name="Cabau C."/>
            <person name="Klopp C."/>
            <person name="Thompson A.W."/>
            <person name="Robinson-Rechavi M."/>
            <person name="Braasch I."/>
            <person name="Lecointre G."/>
            <person name="Bobe J."/>
            <person name="Postlethwait J.H."/>
            <person name="Berthelot C."/>
            <person name="Roest Crollius H."/>
            <person name="Guiguen Y."/>
        </authorList>
    </citation>
    <scope>NUCLEOTIDE SEQUENCE</scope>
    <source>
        <strain evidence="20">Concon-B</strain>
    </source>
</reference>
<protein>
    <recommendedName>
        <fullName evidence="2">Tumor necrosis factor receptor superfamily member 5</fullName>
    </recommendedName>
    <alternativeName>
        <fullName evidence="12">B-cell surface antigen CD40</fullName>
    </alternativeName>
    <alternativeName>
        <fullName evidence="13">CD40L receptor</fullName>
    </alternativeName>
</protein>
<dbReference type="PANTHER" id="PTHR46838">
    <property type="entry name" value="TUMOR NECROSIS FACTOR RECEPTOR SUPERFAMILY MEMBER 14"/>
    <property type="match status" value="1"/>
</dbReference>
<feature type="disulfide bond" evidence="15">
    <location>
        <begin position="58"/>
        <end position="73"/>
    </location>
</feature>
<evidence type="ECO:0000256" key="8">
    <source>
        <dbReference type="ARBA" id="ARBA00023136"/>
    </source>
</evidence>
<dbReference type="PANTHER" id="PTHR46838:SF1">
    <property type="entry name" value="TUMOR NECROSIS FACTOR RECEPTOR SUPERFAMILY MEMBER 14"/>
    <property type="match status" value="1"/>
</dbReference>
<keyword evidence="4 18" id="KW-0732">Signal</keyword>
<evidence type="ECO:0000256" key="16">
    <source>
        <dbReference type="SAM" id="MobiDB-lite"/>
    </source>
</evidence>
<evidence type="ECO:0000256" key="15">
    <source>
        <dbReference type="PROSITE-ProRule" id="PRU00206"/>
    </source>
</evidence>
<keyword evidence="21" id="KW-1185">Reference proteome</keyword>
<dbReference type="PROSITE" id="PS00652">
    <property type="entry name" value="TNFR_NGFR_1"/>
    <property type="match status" value="1"/>
</dbReference>
<feature type="compositionally biased region" description="Polar residues" evidence="16">
    <location>
        <begin position="243"/>
        <end position="269"/>
    </location>
</feature>
<comment type="caution">
    <text evidence="15">Lacks conserved residue(s) required for the propagation of feature annotation.</text>
</comment>
<dbReference type="SUPFAM" id="SSF57586">
    <property type="entry name" value="TNF receptor-like"/>
    <property type="match status" value="2"/>
</dbReference>
<evidence type="ECO:0000256" key="9">
    <source>
        <dbReference type="ARBA" id="ARBA00023157"/>
    </source>
</evidence>
<dbReference type="InterPro" id="IPR001368">
    <property type="entry name" value="TNFR/NGFR_Cys_rich_reg"/>
</dbReference>
<evidence type="ECO:0000256" key="14">
    <source>
        <dbReference type="ARBA" id="ARBA00045871"/>
    </source>
</evidence>
<comment type="caution">
    <text evidence="20">The sequence shown here is derived from an EMBL/GenBank/DDBJ whole genome shotgun (WGS) entry which is preliminary data.</text>
</comment>
<evidence type="ECO:0000256" key="10">
    <source>
        <dbReference type="ARBA" id="ARBA00023170"/>
    </source>
</evidence>
<comment type="subcellular location">
    <subcellularLocation>
        <location evidence="1">Membrane</location>
        <topology evidence="1">Single-pass type I membrane protein</topology>
    </subcellularLocation>
</comment>
<dbReference type="CDD" id="cd13405">
    <property type="entry name" value="TNFRSF14_teleost"/>
    <property type="match status" value="1"/>
</dbReference>
<evidence type="ECO:0000256" key="11">
    <source>
        <dbReference type="ARBA" id="ARBA00023180"/>
    </source>
</evidence>
<keyword evidence="6" id="KW-0391">Immunity</keyword>
<dbReference type="GO" id="GO:0023035">
    <property type="term" value="P:CD40 signaling pathway"/>
    <property type="evidence" value="ECO:0007669"/>
    <property type="project" value="UniProtKB-ARBA"/>
</dbReference>
<evidence type="ECO:0000256" key="13">
    <source>
        <dbReference type="ARBA" id="ARBA00032719"/>
    </source>
</evidence>
<feature type="signal peptide" evidence="18">
    <location>
        <begin position="1"/>
        <end position="23"/>
    </location>
</feature>
<dbReference type="AlphaFoldDB" id="A0A9Q1HSS6"/>
<evidence type="ECO:0000259" key="19">
    <source>
        <dbReference type="PROSITE" id="PS50050"/>
    </source>
</evidence>